<sequence>MSIVSRIPFPIQNSDISHMSAQATRLESLFLLVRDGSSAQVRENAAEKLGEVAARSPEICASILQKLRPLIVDDEWEIRVAASKCLDVVARSLRNEDENVATVFALVSLGSREALLVALDLQTVDVYKVVQEGAPLLRSGGEEYQYTTNLTEEVRRVQAVKQRRLLLRRLSRIGEPIWNSREGSLTKQLLPRLNQAYTHEIADDIEKSEAQSTVGSEHIVPAVRENQASEIMLAFRSSKRSSESDDLRHNKKQIIGGSDGKAARLGTESTDKKKLSSLLQEAEMQTKMTSVARLVSDLFESMFDSRWEVRHGALLSLRQIFISTHFTAAIEAARQAQVSTGIRESVLDKWLEECLVRCICVLALDRFVDYSADGSVSPVREVCAQVLGLLLGSVSGESTLVRYLQVVRTLFSGLTWHACHGGLLGLKYLVRAHCNHGLVLVPLFFNDIVTVFSQAETEEDVSVLAADMIRDFVLYLDQVKPAAITKTATLLWKSMKLHEKAGLIGTSVVQALSAWYNHSPVAGLLQCDKGVNEALWQNLSYTIPMLHDPLQSVRVSSATCAAAILSCESTSMKPNVVCFGRAFLPHLLLQVLLEKHEPVQRSLLSAWKRVVSTLSNDALLVDVVAEHLPIWAKLLWSTDEMHCLDAKVIKSDGRVIHADVSDSIERVIWDNMTSRVAFAKAIGFVAAHIPYDNSCTTELIQLFHDGVRSRSGNLQCGVLLALSKWGIYEKKMSRKNLGEHSRRLQRLQSAVGTLIESFAKCQWKTLQLDAQNEAESAIYSEQRGSLKRVMQMEARTVELFSSVGIVLKPSEKSGLSLTADISRQIAEHVALFPYDKLRNHPKEYEQAHFKRQDLFLVDELVQHSFSRLYHRVQGLGSTAYYAILPTPKKCGFLVTALMTSLKNEDESAIRSILSRTIADFVVNNATTQKKCVSKMVSNLCNNAVALVGVSDVCPDGVFTYTSFEDGRSPLIAPEILKQTTARVVGADSALREICKCGGASLFEVCHALEDAISKAWTHLPLDELTIQRCMRLISIVVPHLEGNAMATCLTWIEHLARLTQQQYEDKLTRRVVAQAIATISKYAEKRHRRDAMLSVYSSIFVVFSNTGNANIRRKEALEGAVMVLSCIVQALGADLAPYVPSLVHFAMKTMSSQFEHVRSCAAGAFADLVPLIPLQMDLELLKSEQLLPDSLRTIVKQNVVSRTFLDSFAEGKAIEQTNVKPLLARDTSLRLYQQHGVDWLCFMTKNNLHGILADDMGLGKTLQTLSAMAATSVFSVTNGSEVTVMPYLIVCPPIVTHHWIQEVNKHVPGFFASIIDYSVSASERKSLLRSDGRSLSDHCPTLIVTTYSILRADIQLLGSIDYAFVVLDEAHLIRNPSTALFQAVRKLQASHRVALSGTPLQNNVTDLWALFEFLMPGYLGDFAAFRREFVLPITKSAQRNATTKQKEMAAVAIARLHQKVLPFILRRTKDEVLKELPPKIISNVLLPLSPLQQRLYSLASSTESESTSSARCSRSTKPRAGKTETKINVLANLQLLRKICVHPALVANDKVARSLNATEKEALRDWKCSGKMMGLRDLLVECCDVAPWDQGLSQSGTSDTRSLDASEVSPHRCLVFAHLQQTLDFAEQMLQDALPRVTYRRLDGRTPPAKRADIVQCFNSDPSIDILLLTTSVGGLGLTLTGADTVIFIEHSWNPFVDLQAMDRAHRIGQKRSVRVFRLIMEGSLEEHIVNLQEFKEQVAATVVQTSDARSSMNTSTKGVLNLLRASSSAVVAKELRRSVSTTKSGEIDRAAAALPQGAKELIDQIGELWDESQYESLAFPDAICE</sequence>
<keyword evidence="2" id="KW-0347">Helicase</keyword>
<evidence type="ECO:0000256" key="5">
    <source>
        <dbReference type="SAM" id="MobiDB-lite"/>
    </source>
</evidence>
<name>M4C3V8_HYAAE</name>
<dbReference type="InterPro" id="IPR014001">
    <property type="entry name" value="Helicase_ATP-bd"/>
</dbReference>
<dbReference type="eggNOG" id="KOG0392">
    <property type="taxonomic scope" value="Eukaryota"/>
</dbReference>
<dbReference type="InterPro" id="IPR021133">
    <property type="entry name" value="HEAT_type_2"/>
</dbReference>
<reference evidence="9" key="1">
    <citation type="journal article" date="2010" name="Science">
        <title>Signatures of adaptation to obligate biotrophy in the Hyaloperonospora arabidopsidis genome.</title>
        <authorList>
            <person name="Baxter L."/>
            <person name="Tripathy S."/>
            <person name="Ishaque N."/>
            <person name="Boot N."/>
            <person name="Cabral A."/>
            <person name="Kemen E."/>
            <person name="Thines M."/>
            <person name="Ah-Fong A."/>
            <person name="Anderson R."/>
            <person name="Badejoko W."/>
            <person name="Bittner-Eddy P."/>
            <person name="Boore J.L."/>
            <person name="Chibucos M.C."/>
            <person name="Coates M."/>
            <person name="Dehal P."/>
            <person name="Delehaunty K."/>
            <person name="Dong S."/>
            <person name="Downton P."/>
            <person name="Dumas B."/>
            <person name="Fabro G."/>
            <person name="Fronick C."/>
            <person name="Fuerstenberg S.I."/>
            <person name="Fulton L."/>
            <person name="Gaulin E."/>
            <person name="Govers F."/>
            <person name="Hughes L."/>
            <person name="Humphray S."/>
            <person name="Jiang R.H."/>
            <person name="Judelson H."/>
            <person name="Kamoun S."/>
            <person name="Kyung K."/>
            <person name="Meijer H."/>
            <person name="Minx P."/>
            <person name="Morris P."/>
            <person name="Nelson J."/>
            <person name="Phuntumart V."/>
            <person name="Qutob D."/>
            <person name="Rehmany A."/>
            <person name="Rougon-Cardoso A."/>
            <person name="Ryden P."/>
            <person name="Torto-Alalibo T."/>
            <person name="Studholme D."/>
            <person name="Wang Y."/>
            <person name="Win J."/>
            <person name="Wood J."/>
            <person name="Clifton S.W."/>
            <person name="Rogers J."/>
            <person name="Van den Ackerveken G."/>
            <person name="Jones J.D."/>
            <person name="McDowell J.M."/>
            <person name="Beynon J."/>
            <person name="Tyler B.M."/>
        </authorList>
    </citation>
    <scope>NUCLEOTIDE SEQUENCE [LARGE SCALE GENOMIC DNA]</scope>
    <source>
        <strain evidence="9">Emoy2</strain>
    </source>
</reference>
<evidence type="ECO:0000259" key="6">
    <source>
        <dbReference type="PROSITE" id="PS51192"/>
    </source>
</evidence>
<dbReference type="EMBL" id="JH598181">
    <property type="status" value="NOT_ANNOTATED_CDS"/>
    <property type="molecule type" value="Genomic_DNA"/>
</dbReference>
<evidence type="ECO:0000259" key="7">
    <source>
        <dbReference type="PROSITE" id="PS51194"/>
    </source>
</evidence>
<dbReference type="InterPro" id="IPR049730">
    <property type="entry name" value="SNF2/RAD54-like_C"/>
</dbReference>
<dbReference type="PROSITE" id="PS51194">
    <property type="entry name" value="HELICASE_CTER"/>
    <property type="match status" value="1"/>
</dbReference>
<dbReference type="STRING" id="559515.M4C3V8"/>
<evidence type="ECO:0000256" key="4">
    <source>
        <dbReference type="PROSITE-ProRule" id="PRU00103"/>
    </source>
</evidence>
<dbReference type="GO" id="GO:0005524">
    <property type="term" value="F:ATP binding"/>
    <property type="evidence" value="ECO:0007669"/>
    <property type="project" value="InterPro"/>
</dbReference>
<accession>M4C3V8</accession>
<dbReference type="GO" id="GO:0016887">
    <property type="term" value="F:ATP hydrolysis activity"/>
    <property type="evidence" value="ECO:0007669"/>
    <property type="project" value="InterPro"/>
</dbReference>
<dbReference type="SMART" id="SM00487">
    <property type="entry name" value="DEXDc"/>
    <property type="match status" value="1"/>
</dbReference>
<proteinExistence type="predicted"/>
<dbReference type="Proteomes" id="UP000011713">
    <property type="component" value="Unassembled WGS sequence"/>
</dbReference>
<dbReference type="InterPro" id="IPR044972">
    <property type="entry name" value="Mot1"/>
</dbReference>
<dbReference type="PANTHER" id="PTHR36498">
    <property type="entry name" value="TATA-BINDING PROTEIN-ASSOCIATED FACTOR 172"/>
    <property type="match status" value="1"/>
</dbReference>
<dbReference type="OMA" id="WYSDIAC"/>
<feature type="repeat" description="HEAT" evidence="4">
    <location>
        <begin position="63"/>
        <end position="97"/>
    </location>
</feature>
<keyword evidence="1" id="KW-0378">Hydrolase</keyword>
<dbReference type="Gene3D" id="3.40.50.300">
    <property type="entry name" value="P-loop containing nucleotide triphosphate hydrolases"/>
    <property type="match status" value="1"/>
</dbReference>
<dbReference type="GO" id="GO:0003677">
    <property type="term" value="F:DNA binding"/>
    <property type="evidence" value="ECO:0007669"/>
    <property type="project" value="UniProtKB-KW"/>
</dbReference>
<dbReference type="SUPFAM" id="SSF48371">
    <property type="entry name" value="ARM repeat"/>
    <property type="match status" value="2"/>
</dbReference>
<keyword evidence="9" id="KW-1185">Reference proteome</keyword>
<dbReference type="GO" id="GO:0004386">
    <property type="term" value="F:helicase activity"/>
    <property type="evidence" value="ECO:0007669"/>
    <property type="project" value="UniProtKB-KW"/>
</dbReference>
<dbReference type="GO" id="GO:0017025">
    <property type="term" value="F:TBP-class protein binding"/>
    <property type="evidence" value="ECO:0007669"/>
    <property type="project" value="InterPro"/>
</dbReference>
<dbReference type="PROSITE" id="PS50077">
    <property type="entry name" value="HEAT_REPEAT"/>
    <property type="match status" value="1"/>
</dbReference>
<dbReference type="InterPro" id="IPR027417">
    <property type="entry name" value="P-loop_NTPase"/>
</dbReference>
<dbReference type="Pfam" id="PF00176">
    <property type="entry name" value="SNF2-rel_dom"/>
    <property type="match status" value="1"/>
</dbReference>
<dbReference type="InterPro" id="IPR001650">
    <property type="entry name" value="Helicase_C-like"/>
</dbReference>
<keyword evidence="2" id="KW-0547">Nucleotide-binding</keyword>
<reference evidence="8" key="2">
    <citation type="submission" date="2015-06" db="UniProtKB">
        <authorList>
            <consortium name="EnsemblProtists"/>
        </authorList>
    </citation>
    <scope>IDENTIFICATION</scope>
    <source>
        <strain evidence="8">Emoy2</strain>
    </source>
</reference>
<dbReference type="Pfam" id="PF12054">
    <property type="entry name" value="DUF3535"/>
    <property type="match status" value="1"/>
</dbReference>
<dbReference type="VEuPathDB" id="FungiDB:HpaG813776"/>
<dbReference type="Pfam" id="PF00271">
    <property type="entry name" value="Helicase_C"/>
    <property type="match status" value="1"/>
</dbReference>
<evidence type="ECO:0000256" key="2">
    <source>
        <dbReference type="ARBA" id="ARBA00022806"/>
    </source>
</evidence>
<dbReference type="CDD" id="cd18793">
    <property type="entry name" value="SF2_C_SNF"/>
    <property type="match status" value="1"/>
</dbReference>
<evidence type="ECO:0000256" key="3">
    <source>
        <dbReference type="ARBA" id="ARBA00023125"/>
    </source>
</evidence>
<dbReference type="InterPro" id="IPR016024">
    <property type="entry name" value="ARM-type_fold"/>
</dbReference>
<dbReference type="PROSITE" id="PS51192">
    <property type="entry name" value="HELICASE_ATP_BIND_1"/>
    <property type="match status" value="1"/>
</dbReference>
<feature type="domain" description="Helicase C-terminal" evidence="7">
    <location>
        <begin position="1602"/>
        <end position="1750"/>
    </location>
</feature>
<dbReference type="Gene3D" id="1.25.10.10">
    <property type="entry name" value="Leucine-rich Repeat Variant"/>
    <property type="match status" value="3"/>
</dbReference>
<dbReference type="InterPro" id="IPR011989">
    <property type="entry name" value="ARM-like"/>
</dbReference>
<protein>
    <submittedName>
        <fullName evidence="8">Uncharacterized protein</fullName>
    </submittedName>
</protein>
<dbReference type="PANTHER" id="PTHR36498:SF1">
    <property type="entry name" value="TATA-BINDING PROTEIN-ASSOCIATED FACTOR 172"/>
    <property type="match status" value="1"/>
</dbReference>
<dbReference type="EnsemblProtists" id="HpaT813776">
    <property type="protein sequence ID" value="HpaP813776"/>
    <property type="gene ID" value="HpaG813776"/>
</dbReference>
<dbReference type="Gene3D" id="3.40.50.10810">
    <property type="entry name" value="Tandem AAA-ATPase domain"/>
    <property type="match status" value="1"/>
</dbReference>
<dbReference type="InterPro" id="IPR000330">
    <property type="entry name" value="SNF2_N"/>
</dbReference>
<dbReference type="InParanoid" id="M4C3V8"/>
<keyword evidence="2" id="KW-0067">ATP-binding</keyword>
<evidence type="ECO:0000256" key="1">
    <source>
        <dbReference type="ARBA" id="ARBA00022801"/>
    </source>
</evidence>
<evidence type="ECO:0000313" key="8">
    <source>
        <dbReference type="EnsemblProtists" id="HpaP813776"/>
    </source>
</evidence>
<dbReference type="InterPro" id="IPR022707">
    <property type="entry name" value="Mot1_central_dom"/>
</dbReference>
<dbReference type="SMART" id="SM00490">
    <property type="entry name" value="HELICc"/>
    <property type="match status" value="1"/>
</dbReference>
<keyword evidence="3" id="KW-0238">DNA-binding</keyword>
<dbReference type="SUPFAM" id="SSF52540">
    <property type="entry name" value="P-loop containing nucleoside triphosphate hydrolases"/>
    <property type="match status" value="2"/>
</dbReference>
<evidence type="ECO:0000313" key="9">
    <source>
        <dbReference type="Proteomes" id="UP000011713"/>
    </source>
</evidence>
<feature type="region of interest" description="Disordered" evidence="5">
    <location>
        <begin position="242"/>
        <end position="267"/>
    </location>
</feature>
<organism evidence="8 9">
    <name type="scientific">Hyaloperonospora arabidopsidis (strain Emoy2)</name>
    <name type="common">Downy mildew agent</name>
    <name type="synonym">Peronospora arabidopsidis</name>
    <dbReference type="NCBI Taxonomy" id="559515"/>
    <lineage>
        <taxon>Eukaryota</taxon>
        <taxon>Sar</taxon>
        <taxon>Stramenopiles</taxon>
        <taxon>Oomycota</taxon>
        <taxon>Peronosporomycetes</taxon>
        <taxon>Peronosporales</taxon>
        <taxon>Peronosporaceae</taxon>
        <taxon>Hyaloperonospora</taxon>
    </lineage>
</organism>
<dbReference type="HOGENOM" id="CLU_000315_1_1_1"/>
<dbReference type="InterPro" id="IPR038718">
    <property type="entry name" value="SNF2-like_sf"/>
</dbReference>
<feature type="domain" description="Helicase ATP-binding" evidence="6">
    <location>
        <begin position="1241"/>
        <end position="1417"/>
    </location>
</feature>